<evidence type="ECO:0000313" key="3">
    <source>
        <dbReference type="Proteomes" id="UP000265614"/>
    </source>
</evidence>
<comment type="caution">
    <text evidence="2">The sequence shown here is derived from an EMBL/GenBank/DDBJ whole genome shotgun (WGS) entry which is preliminary data.</text>
</comment>
<dbReference type="RefSeq" id="WP_119950100.1">
    <property type="nucleotide sequence ID" value="NZ_QZEZ01000003.1"/>
</dbReference>
<organism evidence="2 3">
    <name type="scientific">Vallicoccus soli</name>
    <dbReference type="NCBI Taxonomy" id="2339232"/>
    <lineage>
        <taxon>Bacteria</taxon>
        <taxon>Bacillati</taxon>
        <taxon>Actinomycetota</taxon>
        <taxon>Actinomycetes</taxon>
        <taxon>Motilibacterales</taxon>
        <taxon>Vallicoccaceae</taxon>
        <taxon>Vallicoccus</taxon>
    </lineage>
</organism>
<keyword evidence="3" id="KW-1185">Reference proteome</keyword>
<accession>A0A3A3YXG4</accession>
<dbReference type="AlphaFoldDB" id="A0A3A3YXG4"/>
<keyword evidence="1" id="KW-0812">Transmembrane</keyword>
<gene>
    <name evidence="2" type="ORF">D5H78_09030</name>
</gene>
<sequence length="141" mass="14606">MRRDDTGSAIVEFCFLGVLLMVPLAYVVLAVFHVQAAAYGAAAATRESGRAYTTTPAGGDAEGRAWAAAGVALADHGVDLADQDYALTCSADPCSSPGGTVRTTIAVDVPLPLLPRFLGDAATFRVEATHVQPVDRFRGAP</sequence>
<evidence type="ECO:0000313" key="2">
    <source>
        <dbReference type="EMBL" id="RJK96369.1"/>
    </source>
</evidence>
<keyword evidence="1" id="KW-1133">Transmembrane helix</keyword>
<reference evidence="2 3" key="1">
    <citation type="submission" date="2018-09" db="EMBL/GenBank/DDBJ databases">
        <title>YIM 75000 draft genome.</title>
        <authorList>
            <person name="Tang S."/>
            <person name="Feng Y."/>
        </authorList>
    </citation>
    <scope>NUCLEOTIDE SEQUENCE [LARGE SCALE GENOMIC DNA]</scope>
    <source>
        <strain evidence="2 3">YIM 75000</strain>
    </source>
</reference>
<dbReference type="OrthoDB" id="4869494at2"/>
<protein>
    <submittedName>
        <fullName evidence="2">Pilus assembly protein</fullName>
    </submittedName>
</protein>
<dbReference type="EMBL" id="QZEZ01000003">
    <property type="protein sequence ID" value="RJK96369.1"/>
    <property type="molecule type" value="Genomic_DNA"/>
</dbReference>
<evidence type="ECO:0000256" key="1">
    <source>
        <dbReference type="SAM" id="Phobius"/>
    </source>
</evidence>
<keyword evidence="1" id="KW-0472">Membrane</keyword>
<dbReference type="Proteomes" id="UP000265614">
    <property type="component" value="Unassembled WGS sequence"/>
</dbReference>
<name>A0A3A3YXG4_9ACTN</name>
<proteinExistence type="predicted"/>
<feature type="transmembrane region" description="Helical" evidence="1">
    <location>
        <begin position="9"/>
        <end position="32"/>
    </location>
</feature>